<feature type="transmembrane region" description="Helical" evidence="7">
    <location>
        <begin position="272"/>
        <end position="298"/>
    </location>
</feature>
<evidence type="ECO:0000256" key="5">
    <source>
        <dbReference type="ARBA" id="ARBA00022989"/>
    </source>
</evidence>
<evidence type="ECO:0000256" key="3">
    <source>
        <dbReference type="ARBA" id="ARBA00022475"/>
    </source>
</evidence>
<accession>A0A382FYV9</accession>
<gene>
    <name evidence="9" type="ORF">METZ01_LOCUS220317</name>
</gene>
<evidence type="ECO:0000259" key="8">
    <source>
        <dbReference type="PROSITE" id="PS50928"/>
    </source>
</evidence>
<dbReference type="SUPFAM" id="SSF161098">
    <property type="entry name" value="MetI-like"/>
    <property type="match status" value="1"/>
</dbReference>
<dbReference type="Gene3D" id="1.10.3720.10">
    <property type="entry name" value="MetI-like"/>
    <property type="match status" value="1"/>
</dbReference>
<dbReference type="PANTHER" id="PTHR30465">
    <property type="entry name" value="INNER MEMBRANE ABC TRANSPORTER"/>
    <property type="match status" value="1"/>
</dbReference>
<feature type="domain" description="ABC transmembrane type-1" evidence="8">
    <location>
        <begin position="94"/>
        <end position="295"/>
    </location>
</feature>
<keyword evidence="5 7" id="KW-1133">Transmembrane helix</keyword>
<sequence>MIRFIFRRFLQTIPVLLAVATLTFFLLRLAPGGPFDDEKVVSKEILATINEHYGLDKPLLTQYFEYMGGLIKGDLGPSFKYPNRTVNELIAEAFPVSMELGFYSIMVALMLGLGIGLIASIRPNTVTDYVPSSLAMTGICLPTFVLGPLLILIFSIHLQWFNASGWHFHSDKILPALTLGGFYAAYIARLTRGGMLEILSLDFIRTARAKGASELRVVLFHALKGGVFPVISFLGPAVAGLIAGSFVIETIFHIPGLGRFFVQSAFNRDYTLVLGTVLFYSFLIIILNLVVDILLVLLNPKLKFES</sequence>
<protein>
    <recommendedName>
        <fullName evidence="8">ABC transmembrane type-1 domain-containing protein</fullName>
    </recommendedName>
</protein>
<dbReference type="EMBL" id="UINC01052296">
    <property type="protein sequence ID" value="SVB67463.1"/>
    <property type="molecule type" value="Genomic_DNA"/>
</dbReference>
<organism evidence="9">
    <name type="scientific">marine metagenome</name>
    <dbReference type="NCBI Taxonomy" id="408172"/>
    <lineage>
        <taxon>unclassified sequences</taxon>
        <taxon>metagenomes</taxon>
        <taxon>ecological metagenomes</taxon>
    </lineage>
</organism>
<keyword evidence="3" id="KW-1003">Cell membrane</keyword>
<dbReference type="AlphaFoldDB" id="A0A382FYV9"/>
<dbReference type="PANTHER" id="PTHR30465:SF74">
    <property type="entry name" value="OLIGOPEPTIDE TRANSPORT SYSTEM PERMEASE PROTEIN OPPB"/>
    <property type="match status" value="1"/>
</dbReference>
<evidence type="ECO:0000256" key="6">
    <source>
        <dbReference type="ARBA" id="ARBA00023136"/>
    </source>
</evidence>
<feature type="transmembrane region" description="Helical" evidence="7">
    <location>
        <begin position="173"/>
        <end position="191"/>
    </location>
</feature>
<dbReference type="Pfam" id="PF19300">
    <property type="entry name" value="BPD_transp_1_N"/>
    <property type="match status" value="1"/>
</dbReference>
<feature type="transmembrane region" description="Helical" evidence="7">
    <location>
        <begin position="226"/>
        <end position="252"/>
    </location>
</feature>
<evidence type="ECO:0000256" key="7">
    <source>
        <dbReference type="SAM" id="Phobius"/>
    </source>
</evidence>
<dbReference type="InterPro" id="IPR035906">
    <property type="entry name" value="MetI-like_sf"/>
</dbReference>
<proteinExistence type="predicted"/>
<keyword evidence="2" id="KW-0813">Transport</keyword>
<evidence type="ECO:0000256" key="2">
    <source>
        <dbReference type="ARBA" id="ARBA00022448"/>
    </source>
</evidence>
<evidence type="ECO:0000256" key="1">
    <source>
        <dbReference type="ARBA" id="ARBA00004651"/>
    </source>
</evidence>
<feature type="transmembrane region" description="Helical" evidence="7">
    <location>
        <begin position="100"/>
        <end position="121"/>
    </location>
</feature>
<comment type="subcellular location">
    <subcellularLocation>
        <location evidence="1">Cell membrane</location>
        <topology evidence="1">Multi-pass membrane protein</topology>
    </subcellularLocation>
</comment>
<dbReference type="GO" id="GO:0055085">
    <property type="term" value="P:transmembrane transport"/>
    <property type="evidence" value="ECO:0007669"/>
    <property type="project" value="InterPro"/>
</dbReference>
<dbReference type="GO" id="GO:0005886">
    <property type="term" value="C:plasma membrane"/>
    <property type="evidence" value="ECO:0007669"/>
    <property type="project" value="UniProtKB-SubCell"/>
</dbReference>
<feature type="transmembrane region" description="Helical" evidence="7">
    <location>
        <begin position="133"/>
        <end position="161"/>
    </location>
</feature>
<dbReference type="Pfam" id="PF00528">
    <property type="entry name" value="BPD_transp_1"/>
    <property type="match status" value="1"/>
</dbReference>
<evidence type="ECO:0000256" key="4">
    <source>
        <dbReference type="ARBA" id="ARBA00022692"/>
    </source>
</evidence>
<dbReference type="PROSITE" id="PS50928">
    <property type="entry name" value="ABC_TM1"/>
    <property type="match status" value="1"/>
</dbReference>
<dbReference type="InterPro" id="IPR000515">
    <property type="entry name" value="MetI-like"/>
</dbReference>
<keyword evidence="4 7" id="KW-0812">Transmembrane</keyword>
<name>A0A382FYV9_9ZZZZ</name>
<reference evidence="9" key="1">
    <citation type="submission" date="2018-05" db="EMBL/GenBank/DDBJ databases">
        <authorList>
            <person name="Lanie J.A."/>
            <person name="Ng W.-L."/>
            <person name="Kazmierczak K.M."/>
            <person name="Andrzejewski T.M."/>
            <person name="Davidsen T.M."/>
            <person name="Wayne K.J."/>
            <person name="Tettelin H."/>
            <person name="Glass J.I."/>
            <person name="Rusch D."/>
            <person name="Podicherti R."/>
            <person name="Tsui H.-C.T."/>
            <person name="Winkler M.E."/>
        </authorList>
    </citation>
    <scope>NUCLEOTIDE SEQUENCE</scope>
</reference>
<dbReference type="InterPro" id="IPR045621">
    <property type="entry name" value="BPD_transp_1_N"/>
</dbReference>
<dbReference type="CDD" id="cd06261">
    <property type="entry name" value="TM_PBP2"/>
    <property type="match status" value="1"/>
</dbReference>
<evidence type="ECO:0000313" key="9">
    <source>
        <dbReference type="EMBL" id="SVB67463.1"/>
    </source>
</evidence>
<keyword evidence="6 7" id="KW-0472">Membrane</keyword>